<keyword evidence="1" id="KW-1133">Transmembrane helix</keyword>
<dbReference type="GeneID" id="14296833"/>
<evidence type="ECO:0000256" key="1">
    <source>
        <dbReference type="SAM" id="Phobius"/>
    </source>
</evidence>
<proteinExistence type="predicted"/>
<reference evidence="2 3" key="1">
    <citation type="journal article" date="2012" name="J. Bacteriol.">
        <title>Rethinking the Evolution of Single-Stranded RNA (ssRNA) Bacteriophages Based on Genomic Sequences and Characterizations of Two R-Plasmid-Dependent ssRNA Phages, C-1 and Hgal1.</title>
        <authorList>
            <person name="Kannoly S."/>
            <person name="Shao Y."/>
            <person name="Wang I.N."/>
        </authorList>
    </citation>
    <scope>NUCLEOTIDE SEQUENCE [LARGE SCALE GENOMIC DNA]</scope>
</reference>
<accession>I6XI01</accession>
<feature type="transmembrane region" description="Helical" evidence="1">
    <location>
        <begin position="32"/>
        <end position="56"/>
    </location>
</feature>
<sequence length="65" mass="7297">MPSLTLRVSTNLPDITVRDAIHKGYLWLRKQVAVATVWLLILTFIGLSSGKLRLWFDLSVTNLSG</sequence>
<dbReference type="Proteomes" id="UP000201312">
    <property type="component" value="Segment"/>
</dbReference>
<keyword evidence="3" id="KW-1185">Reference proteome</keyword>
<dbReference type="KEGG" id="vg:14296833"/>
<protein>
    <submittedName>
        <fullName evidence="2">Lysis protein</fullName>
    </submittedName>
</protein>
<keyword evidence="1" id="KW-0812">Transmembrane</keyword>
<keyword evidence="1" id="KW-0472">Membrane</keyword>
<organism evidence="2 3">
    <name type="scientific">Enterobacteria phage C-1 INW-2012</name>
    <dbReference type="NCBI Taxonomy" id="1206313"/>
    <lineage>
        <taxon>Viruses</taxon>
        <taxon>Riboviria</taxon>
        <taxon>Orthornavirae</taxon>
        <taxon>Lenarviricota</taxon>
        <taxon>Leviviricetes</taxon>
        <taxon>Norzivirales</taxon>
        <taxon>Fiersviridae</taxon>
        <taxon>Cunavirus</taxon>
        <taxon>Cunavirus pretoriense</taxon>
    </lineage>
</organism>
<dbReference type="EMBL" id="JX045649">
    <property type="protein sequence ID" value="AFN37814.1"/>
    <property type="molecule type" value="Genomic_RNA"/>
</dbReference>
<dbReference type="RefSeq" id="YP_007237128.1">
    <property type="nucleotide sequence ID" value="NC_019920.1"/>
</dbReference>
<evidence type="ECO:0000313" key="3">
    <source>
        <dbReference type="Proteomes" id="UP000201312"/>
    </source>
</evidence>
<evidence type="ECO:0000313" key="2">
    <source>
        <dbReference type="EMBL" id="AFN37814.1"/>
    </source>
</evidence>
<name>I6XI01_9VIRU</name>